<evidence type="ECO:0008006" key="4">
    <source>
        <dbReference type="Google" id="ProtNLM"/>
    </source>
</evidence>
<evidence type="ECO:0000313" key="2">
    <source>
        <dbReference type="EMBL" id="HJF94603.1"/>
    </source>
</evidence>
<dbReference type="Gene3D" id="2.170.120.40">
    <property type="entry name" value="YbbR-like domain"/>
    <property type="match status" value="2"/>
</dbReference>
<gene>
    <name evidence="2" type="ORF">K8V82_07405</name>
</gene>
<protein>
    <recommendedName>
        <fullName evidence="4">YbbR-like protein</fullName>
    </recommendedName>
</protein>
<dbReference type="Proteomes" id="UP000769156">
    <property type="component" value="Unassembled WGS sequence"/>
</dbReference>
<accession>A0A921I1H9</accession>
<dbReference type="InterPro" id="IPR012505">
    <property type="entry name" value="YbbR"/>
</dbReference>
<dbReference type="PANTHER" id="PTHR37804:SF1">
    <property type="entry name" value="CDAA REGULATORY PROTEIN CDAR"/>
    <property type="match status" value="1"/>
</dbReference>
<dbReference type="InterPro" id="IPR053154">
    <property type="entry name" value="c-di-AMP_regulator"/>
</dbReference>
<dbReference type="Gene3D" id="2.170.120.30">
    <property type="match status" value="2"/>
</dbReference>
<reference evidence="2" key="2">
    <citation type="submission" date="2021-09" db="EMBL/GenBank/DDBJ databases">
        <authorList>
            <person name="Gilroy R."/>
        </authorList>
    </citation>
    <scope>NUCLEOTIDE SEQUENCE</scope>
    <source>
        <strain evidence="2">ChiSjej5B23-16112</strain>
    </source>
</reference>
<comment type="caution">
    <text evidence="2">The sequence shown here is derived from an EMBL/GenBank/DDBJ whole genome shotgun (WGS) entry which is preliminary data.</text>
</comment>
<dbReference type="Pfam" id="PF07949">
    <property type="entry name" value="YbbR"/>
    <property type="match status" value="4"/>
</dbReference>
<evidence type="ECO:0000313" key="3">
    <source>
        <dbReference type="Proteomes" id="UP000769156"/>
    </source>
</evidence>
<feature type="compositionally biased region" description="Acidic residues" evidence="1">
    <location>
        <begin position="424"/>
        <end position="436"/>
    </location>
</feature>
<feature type="region of interest" description="Disordered" evidence="1">
    <location>
        <begin position="417"/>
        <end position="436"/>
    </location>
</feature>
<sequence length="436" mass="46846">MKKSLTNNIGLKLLAFLFAFMLWLLVVNIDDPVDTKTFDSIPVTIEHAEVVTQDQRSYQVLDGTDTVSVTVSATRSVLEKISAENIVATADMRELYLESQIPIEITIPGYEFESATANPRNVQVKIEQNKSDTFPITVTTTGTVRDGYVLGNVQADPERVTVNGPESVIDRISKVVAQVNVSGLSEDSSIDAVLTYYDSDNNEISAEQLANNLGTTGVKVNVTLYHTARIPVTVDTSGVTAADGYSISEVTWTPEEIQLAGEEEVLDALESIRIPADAVDITSISQRTEQTVDITPYLPEGTRLVDENGNNILVTARVAREGTKSFDIPVGSITVDNLSDSLTVSGYGSGDDLEVHIGGPQEQLNSLQLSDLAVSIDLKDCTKAGDYEVPVTITLPSDAADCTVETSVTVTVTLQERTTAADNTAEEDTDNESSGG</sequence>
<proteinExistence type="predicted"/>
<name>A0A921I1H9_9FIRM</name>
<dbReference type="EMBL" id="DYVY01000118">
    <property type="protein sequence ID" value="HJF94603.1"/>
    <property type="molecule type" value="Genomic_DNA"/>
</dbReference>
<dbReference type="PANTHER" id="PTHR37804">
    <property type="entry name" value="CDAA REGULATORY PROTEIN CDAR"/>
    <property type="match status" value="1"/>
</dbReference>
<organism evidence="2 3">
    <name type="scientific">Lachnoclostridium phocaeense</name>
    <dbReference type="NCBI Taxonomy" id="1871021"/>
    <lineage>
        <taxon>Bacteria</taxon>
        <taxon>Bacillati</taxon>
        <taxon>Bacillota</taxon>
        <taxon>Clostridia</taxon>
        <taxon>Lachnospirales</taxon>
        <taxon>Lachnospiraceae</taxon>
    </lineage>
</organism>
<dbReference type="AlphaFoldDB" id="A0A921I1H9"/>
<evidence type="ECO:0000256" key="1">
    <source>
        <dbReference type="SAM" id="MobiDB-lite"/>
    </source>
</evidence>
<reference evidence="2" key="1">
    <citation type="journal article" date="2021" name="PeerJ">
        <title>Extensive microbial diversity within the chicken gut microbiome revealed by metagenomics and culture.</title>
        <authorList>
            <person name="Gilroy R."/>
            <person name="Ravi A."/>
            <person name="Getino M."/>
            <person name="Pursley I."/>
            <person name="Horton D.L."/>
            <person name="Alikhan N.F."/>
            <person name="Baker D."/>
            <person name="Gharbi K."/>
            <person name="Hall N."/>
            <person name="Watson M."/>
            <person name="Adriaenssens E.M."/>
            <person name="Foster-Nyarko E."/>
            <person name="Jarju S."/>
            <person name="Secka A."/>
            <person name="Antonio M."/>
            <person name="Oren A."/>
            <person name="Chaudhuri R.R."/>
            <person name="La Ragione R."/>
            <person name="Hildebrand F."/>
            <person name="Pallen M.J."/>
        </authorList>
    </citation>
    <scope>NUCLEOTIDE SEQUENCE</scope>
    <source>
        <strain evidence="2">ChiSjej5B23-16112</strain>
    </source>
</reference>